<keyword evidence="2" id="KW-1185">Reference proteome</keyword>
<accession>A0A484L109</accession>
<dbReference type="EMBL" id="OOIL02000868">
    <property type="protein sequence ID" value="VFQ70003.1"/>
    <property type="molecule type" value="Genomic_DNA"/>
</dbReference>
<proteinExistence type="predicted"/>
<dbReference type="PANTHER" id="PTHR19446">
    <property type="entry name" value="REVERSE TRANSCRIPTASES"/>
    <property type="match status" value="1"/>
</dbReference>
<protein>
    <submittedName>
        <fullName evidence="1">Uncharacterized protein</fullName>
    </submittedName>
</protein>
<dbReference type="Proteomes" id="UP000595140">
    <property type="component" value="Unassembled WGS sequence"/>
</dbReference>
<name>A0A484L109_9ASTE</name>
<evidence type="ECO:0000313" key="2">
    <source>
        <dbReference type="Proteomes" id="UP000595140"/>
    </source>
</evidence>
<sequence length="232" mass="26820">MCMGICRGAEATDMWAQTANCIRETAREVLGVSFGSRSRHQGDWWWSDSVRSKVEAKKVAYLRYMDCSDEKERSALRVEYKKVHKETKLDVTRAKNAAFERLYKDIEEKGGVNQLFRLAKVHGRKARDLDHVRCVKGSDDQLQRPFTSVRRLMEEYRARKKDLHMLLIDLEKAYDRVSRKVLWRCLESRGVPIAYTRAIKDMYGGSRTRVRSSGGRLRVILGRDGVALGAYP</sequence>
<dbReference type="AlphaFoldDB" id="A0A484L109"/>
<evidence type="ECO:0000313" key="1">
    <source>
        <dbReference type="EMBL" id="VFQ70003.1"/>
    </source>
</evidence>
<dbReference type="OrthoDB" id="681201at2759"/>
<organism evidence="1 2">
    <name type="scientific">Cuscuta campestris</name>
    <dbReference type="NCBI Taxonomy" id="132261"/>
    <lineage>
        <taxon>Eukaryota</taxon>
        <taxon>Viridiplantae</taxon>
        <taxon>Streptophyta</taxon>
        <taxon>Embryophyta</taxon>
        <taxon>Tracheophyta</taxon>
        <taxon>Spermatophyta</taxon>
        <taxon>Magnoliopsida</taxon>
        <taxon>eudicotyledons</taxon>
        <taxon>Gunneridae</taxon>
        <taxon>Pentapetalae</taxon>
        <taxon>asterids</taxon>
        <taxon>lamiids</taxon>
        <taxon>Solanales</taxon>
        <taxon>Convolvulaceae</taxon>
        <taxon>Cuscuteae</taxon>
        <taxon>Cuscuta</taxon>
        <taxon>Cuscuta subgen. Grammica</taxon>
        <taxon>Cuscuta sect. Cleistogrammica</taxon>
    </lineage>
</organism>
<gene>
    <name evidence="1" type="ORF">CCAM_LOCUS11779</name>
</gene>
<reference evidence="1 2" key="1">
    <citation type="submission" date="2018-04" db="EMBL/GenBank/DDBJ databases">
        <authorList>
            <person name="Vogel A."/>
        </authorList>
    </citation>
    <scope>NUCLEOTIDE SEQUENCE [LARGE SCALE GENOMIC DNA]</scope>
</reference>